<reference evidence="1" key="2">
    <citation type="submission" date="2025-08" db="UniProtKB">
        <authorList>
            <consortium name="Ensembl"/>
        </authorList>
    </citation>
    <scope>IDENTIFICATION</scope>
</reference>
<evidence type="ECO:0000313" key="2">
    <source>
        <dbReference type="Proteomes" id="UP000018468"/>
    </source>
</evidence>
<dbReference type="GeneTree" id="ENSGT00940000160919"/>
<dbReference type="InParanoid" id="W5LWC9"/>
<organism evidence="1 2">
    <name type="scientific">Lepisosteus oculatus</name>
    <name type="common">Spotted gar</name>
    <dbReference type="NCBI Taxonomy" id="7918"/>
    <lineage>
        <taxon>Eukaryota</taxon>
        <taxon>Metazoa</taxon>
        <taxon>Chordata</taxon>
        <taxon>Craniata</taxon>
        <taxon>Vertebrata</taxon>
        <taxon>Euteleostomi</taxon>
        <taxon>Actinopterygii</taxon>
        <taxon>Neopterygii</taxon>
        <taxon>Holostei</taxon>
        <taxon>Semionotiformes</taxon>
        <taxon>Lepisosteidae</taxon>
        <taxon>Lepisosteus</taxon>
    </lineage>
</organism>
<name>W5LWC9_LEPOC</name>
<evidence type="ECO:0000313" key="1">
    <source>
        <dbReference type="Ensembl" id="ENSLOCP00000000436.1"/>
    </source>
</evidence>
<dbReference type="InterPro" id="IPR027752">
    <property type="entry name" value="TTLL10"/>
</dbReference>
<sequence length="168" mass="19885">MVFFRHGYVRLTCDPYDPSSDDLSAHLTNQYMQKKNPLYNEVKEETVWSMERFNDYVNEKFRAVRALPQDWVLSVFTKRMQQIMTQCFLAVRPKLERKLGYFDLIGCDFMIDEDFKVWLLEMNCNPALHTNCQVLKEVVPSVVNETLDLTIEIFNKCRKKQSLAPLET</sequence>
<dbReference type="Proteomes" id="UP000018468">
    <property type="component" value="Unassembled WGS sequence"/>
</dbReference>
<dbReference type="Gene3D" id="3.30.470.20">
    <property type="entry name" value="ATP-grasp fold, B domain"/>
    <property type="match status" value="1"/>
</dbReference>
<dbReference type="STRING" id="7918.ENSLOCP00000000436"/>
<dbReference type="HOGENOM" id="CLU_1590205_0_0_1"/>
<dbReference type="PANTHER" id="PTHR46810:SF1">
    <property type="entry name" value="INACTIVE POLYGLYCYLASE TTLL10"/>
    <property type="match status" value="1"/>
</dbReference>
<proteinExistence type="predicted"/>
<dbReference type="AlphaFoldDB" id="W5LWC9"/>
<dbReference type="SUPFAM" id="SSF56059">
    <property type="entry name" value="Glutathione synthetase ATP-binding domain-like"/>
    <property type="match status" value="1"/>
</dbReference>
<dbReference type="Pfam" id="PF03133">
    <property type="entry name" value="TTL"/>
    <property type="match status" value="1"/>
</dbReference>
<dbReference type="PROSITE" id="PS51221">
    <property type="entry name" value="TTL"/>
    <property type="match status" value="1"/>
</dbReference>
<protein>
    <submittedName>
        <fullName evidence="1">Protein polyglycylase TTLL10-like</fullName>
    </submittedName>
</protein>
<reference evidence="2" key="1">
    <citation type="submission" date="2011-12" db="EMBL/GenBank/DDBJ databases">
        <title>The Draft Genome of Lepisosteus oculatus.</title>
        <authorList>
            <consortium name="The Broad Institute Genome Assembly &amp; Analysis Group"/>
            <consortium name="Computational R&amp;D Group"/>
            <consortium name="and Sequencing Platform"/>
            <person name="Di Palma F."/>
            <person name="Alfoldi J."/>
            <person name="Johnson J."/>
            <person name="Berlin A."/>
            <person name="Gnerre S."/>
            <person name="Jaffe D."/>
            <person name="MacCallum I."/>
            <person name="Young S."/>
            <person name="Walker B.J."/>
            <person name="Lander E.S."/>
            <person name="Lindblad-Toh K."/>
        </authorList>
    </citation>
    <scope>NUCLEOTIDE SEQUENCE [LARGE SCALE GENOMIC DNA]</scope>
</reference>
<reference evidence="1" key="3">
    <citation type="submission" date="2025-09" db="UniProtKB">
        <authorList>
            <consortium name="Ensembl"/>
        </authorList>
    </citation>
    <scope>IDENTIFICATION</scope>
</reference>
<dbReference type="Bgee" id="ENSLOCG00000000400">
    <property type="expression patterns" value="Expressed in testis and 5 other cell types or tissues"/>
</dbReference>
<keyword evidence="2" id="KW-1185">Reference proteome</keyword>
<dbReference type="OMA" id="DIRLWIC"/>
<accession>W5LWC9</accession>
<dbReference type="InterPro" id="IPR004344">
    <property type="entry name" value="TTL/TTLL_fam"/>
</dbReference>
<dbReference type="eggNOG" id="KOG2157">
    <property type="taxonomic scope" value="Eukaryota"/>
</dbReference>
<dbReference type="Ensembl" id="ENSLOCT00000000436.1">
    <property type="protein sequence ID" value="ENSLOCP00000000436.1"/>
    <property type="gene ID" value="ENSLOCG00000000400.1"/>
</dbReference>
<dbReference type="PANTHER" id="PTHR46810">
    <property type="entry name" value="INACTIVE POLYGLYCYLASE TTLL10"/>
    <property type="match status" value="1"/>
</dbReference>